<feature type="transmembrane region" description="Helical" evidence="1">
    <location>
        <begin position="138"/>
        <end position="157"/>
    </location>
</feature>
<dbReference type="AlphaFoldDB" id="A0A6M1S113"/>
<dbReference type="InterPro" id="IPR021125">
    <property type="entry name" value="DUF2127"/>
</dbReference>
<evidence type="ECO:0000313" key="2">
    <source>
        <dbReference type="EMBL" id="NGO40592.1"/>
    </source>
</evidence>
<evidence type="ECO:0000313" key="3">
    <source>
        <dbReference type="Proteomes" id="UP000477311"/>
    </source>
</evidence>
<feature type="transmembrane region" description="Helical" evidence="1">
    <location>
        <begin position="21"/>
        <end position="45"/>
    </location>
</feature>
<accession>A0A6M1S113</accession>
<sequence>MASARSRKPTPARGPAGSRAPTLYAIIFFKLGKALLLLLLALGVWKLSDKSLPGLFRQVLLVLHLDPEKQFFVDLGIKLGQISSQRLHWVAAGTAFYSLFSLAEGVGLWLRASWAGWMAIGESCFFIPIEVYELLHRFSVTVTVVLVINVGIVWYLVANRERLFRHH</sequence>
<keyword evidence="1" id="KW-0812">Transmembrane</keyword>
<dbReference type="Pfam" id="PF09900">
    <property type="entry name" value="DUF2127"/>
    <property type="match status" value="1"/>
</dbReference>
<dbReference type="EMBL" id="JAAKYA010000096">
    <property type="protein sequence ID" value="NGO40592.1"/>
    <property type="molecule type" value="Genomic_DNA"/>
</dbReference>
<name>A0A6M1S113_9BACT</name>
<gene>
    <name evidence="2" type="ORF">G4L39_14490</name>
</gene>
<comment type="caution">
    <text evidence="2">The sequence shown here is derived from an EMBL/GenBank/DDBJ whole genome shotgun (WGS) entry which is preliminary data.</text>
</comment>
<keyword evidence="1" id="KW-1133">Transmembrane helix</keyword>
<keyword evidence="1" id="KW-0472">Membrane</keyword>
<reference evidence="2 3" key="1">
    <citation type="submission" date="2020-02" db="EMBL/GenBank/DDBJ databases">
        <title>Draft genome sequence of Limisphaera ngatamarikiensis NGM72.4T, a thermophilic Verrucomicrobia grouped in subdivision 3.</title>
        <authorList>
            <person name="Carere C.R."/>
            <person name="Steen J."/>
            <person name="Hugenholtz P."/>
            <person name="Stott M.B."/>
        </authorList>
    </citation>
    <scope>NUCLEOTIDE SEQUENCE [LARGE SCALE GENOMIC DNA]</scope>
    <source>
        <strain evidence="2 3">NGM72.4</strain>
    </source>
</reference>
<feature type="transmembrane region" description="Helical" evidence="1">
    <location>
        <begin position="87"/>
        <end position="107"/>
    </location>
</feature>
<organism evidence="2 3">
    <name type="scientific">Limisphaera ngatamarikiensis</name>
    <dbReference type="NCBI Taxonomy" id="1324935"/>
    <lineage>
        <taxon>Bacteria</taxon>
        <taxon>Pseudomonadati</taxon>
        <taxon>Verrucomicrobiota</taxon>
        <taxon>Verrucomicrobiia</taxon>
        <taxon>Limisphaerales</taxon>
        <taxon>Limisphaeraceae</taxon>
        <taxon>Limisphaera</taxon>
    </lineage>
</organism>
<evidence type="ECO:0000256" key="1">
    <source>
        <dbReference type="SAM" id="Phobius"/>
    </source>
</evidence>
<dbReference type="Proteomes" id="UP000477311">
    <property type="component" value="Unassembled WGS sequence"/>
</dbReference>
<proteinExistence type="predicted"/>
<keyword evidence="3" id="KW-1185">Reference proteome</keyword>
<dbReference type="RefSeq" id="WP_165109334.1">
    <property type="nucleotide sequence ID" value="NZ_JAAKYA010000096.1"/>
</dbReference>
<protein>
    <submittedName>
        <fullName evidence="2">DUF2127 domain-containing protein</fullName>
    </submittedName>
</protein>